<comment type="caution">
    <text evidence="2">The sequence shown here is derived from an EMBL/GenBank/DDBJ whole genome shotgun (WGS) entry which is preliminary data.</text>
</comment>
<evidence type="ECO:0000313" key="3">
    <source>
        <dbReference type="Proteomes" id="UP000789572"/>
    </source>
</evidence>
<name>A0A9N9G393_9GLOM</name>
<evidence type="ECO:0000256" key="1">
    <source>
        <dbReference type="SAM" id="MobiDB-lite"/>
    </source>
</evidence>
<organism evidence="2 3">
    <name type="scientific">Paraglomus occultum</name>
    <dbReference type="NCBI Taxonomy" id="144539"/>
    <lineage>
        <taxon>Eukaryota</taxon>
        <taxon>Fungi</taxon>
        <taxon>Fungi incertae sedis</taxon>
        <taxon>Mucoromycota</taxon>
        <taxon>Glomeromycotina</taxon>
        <taxon>Glomeromycetes</taxon>
        <taxon>Paraglomerales</taxon>
        <taxon>Paraglomeraceae</taxon>
        <taxon>Paraglomus</taxon>
    </lineage>
</organism>
<accession>A0A9N9G393</accession>
<reference evidence="2" key="1">
    <citation type="submission" date="2021-06" db="EMBL/GenBank/DDBJ databases">
        <authorList>
            <person name="Kallberg Y."/>
            <person name="Tangrot J."/>
            <person name="Rosling A."/>
        </authorList>
    </citation>
    <scope>NUCLEOTIDE SEQUENCE</scope>
    <source>
        <strain evidence="2">IA702</strain>
    </source>
</reference>
<dbReference type="Proteomes" id="UP000789572">
    <property type="component" value="Unassembled WGS sequence"/>
</dbReference>
<evidence type="ECO:0000313" key="2">
    <source>
        <dbReference type="EMBL" id="CAG8574204.1"/>
    </source>
</evidence>
<feature type="non-terminal residue" evidence="2">
    <location>
        <position position="1"/>
    </location>
</feature>
<sequence>GPPDGGAYRGKGTTTDEPSFPSATGKEPGRRYAYRITFNLTDSTVLKTCEKLQHNILITDLDQTIVSKA</sequence>
<gene>
    <name evidence="2" type="ORF">POCULU_LOCUS6150</name>
</gene>
<keyword evidence="3" id="KW-1185">Reference proteome</keyword>
<dbReference type="AlphaFoldDB" id="A0A9N9G393"/>
<dbReference type="EMBL" id="CAJVPJ010001074">
    <property type="protein sequence ID" value="CAG8574204.1"/>
    <property type="molecule type" value="Genomic_DNA"/>
</dbReference>
<proteinExistence type="predicted"/>
<protein>
    <submittedName>
        <fullName evidence="2">11046_t:CDS:1</fullName>
    </submittedName>
</protein>
<feature type="region of interest" description="Disordered" evidence="1">
    <location>
        <begin position="1"/>
        <end position="28"/>
    </location>
</feature>